<organism evidence="1 2">
    <name type="scientific">Stentor coeruleus</name>
    <dbReference type="NCBI Taxonomy" id="5963"/>
    <lineage>
        <taxon>Eukaryota</taxon>
        <taxon>Sar</taxon>
        <taxon>Alveolata</taxon>
        <taxon>Ciliophora</taxon>
        <taxon>Postciliodesmatophora</taxon>
        <taxon>Heterotrichea</taxon>
        <taxon>Heterotrichida</taxon>
        <taxon>Stentoridae</taxon>
        <taxon>Stentor</taxon>
    </lineage>
</organism>
<proteinExistence type="predicted"/>
<gene>
    <name evidence="1" type="ORF">SteCoe_8801</name>
</gene>
<dbReference type="EMBL" id="MPUH01000134">
    <property type="protein sequence ID" value="OMJ89081.1"/>
    <property type="molecule type" value="Genomic_DNA"/>
</dbReference>
<dbReference type="Proteomes" id="UP000187209">
    <property type="component" value="Unassembled WGS sequence"/>
</dbReference>
<evidence type="ECO:0000313" key="1">
    <source>
        <dbReference type="EMBL" id="OMJ89081.1"/>
    </source>
</evidence>
<reference evidence="1 2" key="1">
    <citation type="submission" date="2016-11" db="EMBL/GenBank/DDBJ databases">
        <title>The macronuclear genome of Stentor coeruleus: a giant cell with tiny introns.</title>
        <authorList>
            <person name="Slabodnick M."/>
            <person name="Ruby J.G."/>
            <person name="Reiff S.B."/>
            <person name="Swart E.C."/>
            <person name="Gosai S."/>
            <person name="Prabakaran S."/>
            <person name="Witkowska E."/>
            <person name="Larue G.E."/>
            <person name="Fisher S."/>
            <person name="Freeman R.M."/>
            <person name="Gunawardena J."/>
            <person name="Chu W."/>
            <person name="Stover N.A."/>
            <person name="Gregory B.D."/>
            <person name="Nowacki M."/>
            <person name="Derisi J."/>
            <person name="Roy S.W."/>
            <person name="Marshall W.F."/>
            <person name="Sood P."/>
        </authorList>
    </citation>
    <scope>NUCLEOTIDE SEQUENCE [LARGE SCALE GENOMIC DNA]</scope>
    <source>
        <strain evidence="1">WM001</strain>
    </source>
</reference>
<keyword evidence="2" id="KW-1185">Reference proteome</keyword>
<evidence type="ECO:0000313" key="2">
    <source>
        <dbReference type="Proteomes" id="UP000187209"/>
    </source>
</evidence>
<sequence length="145" mass="16085">MSEIGKSKNIPNKLQLPAIQMKKAASKKAKKPLAKKTKEADLNNSCVCAKSSLINVLIFHASSMTIENSQGSVNVDLDSSYNKRLSISNSKNLTKSQKYYATRPRFSSALEESKILDISVADDDKNDQVKRHKHQKCGSCACYIF</sequence>
<protein>
    <submittedName>
        <fullName evidence="1">Uncharacterized protein</fullName>
    </submittedName>
</protein>
<name>A0A1R2CJB1_9CILI</name>
<dbReference type="AlphaFoldDB" id="A0A1R2CJB1"/>
<comment type="caution">
    <text evidence="1">The sequence shown here is derived from an EMBL/GenBank/DDBJ whole genome shotgun (WGS) entry which is preliminary data.</text>
</comment>
<accession>A0A1R2CJB1</accession>